<reference evidence="1" key="1">
    <citation type="journal article" date="2019" name="bioRxiv">
        <title>The Genome of the Zebra Mussel, Dreissena polymorpha: A Resource for Invasive Species Research.</title>
        <authorList>
            <person name="McCartney M.A."/>
            <person name="Auch B."/>
            <person name="Kono T."/>
            <person name="Mallez S."/>
            <person name="Zhang Y."/>
            <person name="Obille A."/>
            <person name="Becker A."/>
            <person name="Abrahante J.E."/>
            <person name="Garbe J."/>
            <person name="Badalamenti J.P."/>
            <person name="Herman A."/>
            <person name="Mangelson H."/>
            <person name="Liachko I."/>
            <person name="Sullivan S."/>
            <person name="Sone E.D."/>
            <person name="Koren S."/>
            <person name="Silverstein K.A.T."/>
            <person name="Beckman K.B."/>
            <person name="Gohl D.M."/>
        </authorList>
    </citation>
    <scope>NUCLEOTIDE SEQUENCE</scope>
    <source>
        <strain evidence="1">Duluth1</strain>
        <tissue evidence="1">Whole animal</tissue>
    </source>
</reference>
<evidence type="ECO:0000313" key="1">
    <source>
        <dbReference type="EMBL" id="KAH3710696.1"/>
    </source>
</evidence>
<reference evidence="1" key="2">
    <citation type="submission" date="2020-11" db="EMBL/GenBank/DDBJ databases">
        <authorList>
            <person name="McCartney M.A."/>
            <person name="Auch B."/>
            <person name="Kono T."/>
            <person name="Mallez S."/>
            <person name="Becker A."/>
            <person name="Gohl D.M."/>
            <person name="Silverstein K.A.T."/>
            <person name="Koren S."/>
            <person name="Bechman K.B."/>
            <person name="Herman A."/>
            <person name="Abrahante J.E."/>
            <person name="Garbe J."/>
        </authorList>
    </citation>
    <scope>NUCLEOTIDE SEQUENCE</scope>
    <source>
        <strain evidence="1">Duluth1</strain>
        <tissue evidence="1">Whole animal</tissue>
    </source>
</reference>
<dbReference type="EMBL" id="JAIWYP010000014">
    <property type="protein sequence ID" value="KAH3710696.1"/>
    <property type="molecule type" value="Genomic_DNA"/>
</dbReference>
<accession>A0A9D3Z4M3</accession>
<proteinExistence type="predicted"/>
<evidence type="ECO:0000313" key="2">
    <source>
        <dbReference type="Proteomes" id="UP000828390"/>
    </source>
</evidence>
<dbReference type="AlphaFoldDB" id="A0A9D3Z4M3"/>
<comment type="caution">
    <text evidence="1">The sequence shown here is derived from an EMBL/GenBank/DDBJ whole genome shotgun (WGS) entry which is preliminary data.</text>
</comment>
<sequence length="213" mass="23957">MDDDCDVEIVFRTAGDRRYCEAEAQLCSENVSFGNDCSELDIVSQASGDNDHPSSGESKCPSQCSKEKIDSLTLIIKDLVKELQCMKENKQTKIQSQEYGENNLQPPGQHSLMEGLSNTVPVDAGMGRDSNLPAMAPPFYGRADGSFGDRNQNRWVPYDQRCNQGQVQGRWNRQNAMWYRSVSTARIQNSEPRSCEDIPIHREERLAGLDFEV</sequence>
<keyword evidence="2" id="KW-1185">Reference proteome</keyword>
<protein>
    <submittedName>
        <fullName evidence="1">Uncharacterized protein</fullName>
    </submittedName>
</protein>
<name>A0A9D3Z4M3_DREPO</name>
<gene>
    <name evidence="1" type="ORF">DPMN_070188</name>
</gene>
<organism evidence="1 2">
    <name type="scientific">Dreissena polymorpha</name>
    <name type="common">Zebra mussel</name>
    <name type="synonym">Mytilus polymorpha</name>
    <dbReference type="NCBI Taxonomy" id="45954"/>
    <lineage>
        <taxon>Eukaryota</taxon>
        <taxon>Metazoa</taxon>
        <taxon>Spiralia</taxon>
        <taxon>Lophotrochozoa</taxon>
        <taxon>Mollusca</taxon>
        <taxon>Bivalvia</taxon>
        <taxon>Autobranchia</taxon>
        <taxon>Heteroconchia</taxon>
        <taxon>Euheterodonta</taxon>
        <taxon>Imparidentia</taxon>
        <taxon>Neoheterodontei</taxon>
        <taxon>Myida</taxon>
        <taxon>Dreissenoidea</taxon>
        <taxon>Dreissenidae</taxon>
        <taxon>Dreissena</taxon>
    </lineage>
</organism>
<dbReference type="Proteomes" id="UP000828390">
    <property type="component" value="Unassembled WGS sequence"/>
</dbReference>